<evidence type="ECO:0008006" key="3">
    <source>
        <dbReference type="Google" id="ProtNLM"/>
    </source>
</evidence>
<evidence type="ECO:0000313" key="2">
    <source>
        <dbReference type="Proteomes" id="UP000517916"/>
    </source>
</evidence>
<proteinExistence type="predicted"/>
<dbReference type="EMBL" id="JACJID010000004">
    <property type="protein sequence ID" value="MBA8928122.1"/>
    <property type="molecule type" value="Genomic_DNA"/>
</dbReference>
<sequence length="366" mass="38355">MDTVDTAAAVVLRGGLLLAVRRHGASEFGVPLARDLASETGLLLRSWRPMHGLGACLAVADGVAAPTGAVAEVAWIDDACEQDGIALGEQLGALVPELRARGLLRRRAELTGRQSGQRVVLAVDLDGTTVFDGDRPGPRVTAVLTELVEREDVRVVVATSRAPRGVRTLLGPLAERVDLLCCNGSLHAHEDRLTRFAQLPPQRLHRVVGELTAEGTPFYLEYGDRFAVSGAGFAWMDYPDRCALPAEPELAGVVKLVVDAPEPPWGAARLRELAGPGTELCPHTDGVIEVTPVGVSKATGLAALLGGPADPLVVFGNDLNDQDLLGHADMAVVVGDGLPGVERAGHVRRVAAQDGAVAMALRQAVG</sequence>
<gene>
    <name evidence="1" type="ORF">BC739_005339</name>
</gene>
<dbReference type="Pfam" id="PF08282">
    <property type="entry name" value="Hydrolase_3"/>
    <property type="match status" value="2"/>
</dbReference>
<evidence type="ECO:0000313" key="1">
    <source>
        <dbReference type="EMBL" id="MBA8928122.1"/>
    </source>
</evidence>
<dbReference type="PANTHER" id="PTHR10000">
    <property type="entry name" value="PHOSPHOSERINE PHOSPHATASE"/>
    <property type="match status" value="1"/>
</dbReference>
<dbReference type="SUPFAM" id="SSF56784">
    <property type="entry name" value="HAD-like"/>
    <property type="match status" value="1"/>
</dbReference>
<reference evidence="1 2" key="1">
    <citation type="submission" date="2020-08" db="EMBL/GenBank/DDBJ databases">
        <title>Genomic Encyclopedia of Archaeal and Bacterial Type Strains, Phase II (KMG-II): from individual species to whole genera.</title>
        <authorList>
            <person name="Goeker M."/>
        </authorList>
    </citation>
    <scope>NUCLEOTIDE SEQUENCE [LARGE SCALE GENOMIC DNA]</scope>
    <source>
        <strain evidence="1 2">DSM 43850</strain>
    </source>
</reference>
<dbReference type="InterPro" id="IPR023214">
    <property type="entry name" value="HAD_sf"/>
</dbReference>
<name>A0ABR6BMI8_9PSEU</name>
<organism evidence="1 2">
    <name type="scientific">Kutzneria viridogrisea</name>
    <dbReference type="NCBI Taxonomy" id="47990"/>
    <lineage>
        <taxon>Bacteria</taxon>
        <taxon>Bacillati</taxon>
        <taxon>Actinomycetota</taxon>
        <taxon>Actinomycetes</taxon>
        <taxon>Pseudonocardiales</taxon>
        <taxon>Pseudonocardiaceae</taxon>
        <taxon>Kutzneria</taxon>
    </lineage>
</organism>
<accession>A0ABR6BMI8</accession>
<dbReference type="Gene3D" id="3.40.50.1000">
    <property type="entry name" value="HAD superfamily/HAD-like"/>
    <property type="match status" value="1"/>
</dbReference>
<dbReference type="Proteomes" id="UP000517916">
    <property type="component" value="Unassembled WGS sequence"/>
</dbReference>
<dbReference type="Gene3D" id="3.30.1240.10">
    <property type="match status" value="1"/>
</dbReference>
<protein>
    <recommendedName>
        <fullName evidence="3">Hydrolase</fullName>
    </recommendedName>
</protein>
<dbReference type="InterPro" id="IPR036412">
    <property type="entry name" value="HAD-like_sf"/>
</dbReference>
<dbReference type="PANTHER" id="PTHR10000:SF8">
    <property type="entry name" value="HAD SUPERFAMILY HYDROLASE-LIKE, TYPE 3"/>
    <property type="match status" value="1"/>
</dbReference>
<comment type="caution">
    <text evidence="1">The sequence shown here is derived from an EMBL/GenBank/DDBJ whole genome shotgun (WGS) entry which is preliminary data.</text>
</comment>
<keyword evidence="2" id="KW-1185">Reference proteome</keyword>
<dbReference type="RefSeq" id="WP_025356782.1">
    <property type="nucleotide sequence ID" value="NZ_BAAABQ010000030.1"/>
</dbReference>